<dbReference type="GO" id="GO:0008270">
    <property type="term" value="F:zinc ion binding"/>
    <property type="evidence" value="ECO:0007669"/>
    <property type="project" value="UniProtKB-KW"/>
</dbReference>
<dbReference type="InterPro" id="IPR036046">
    <property type="entry name" value="Acylphosphatase-like_dom_sf"/>
</dbReference>
<dbReference type="FunFam" id="3.30.110.120:FF:000001">
    <property type="entry name" value="Carbamoyltransferase HypF"/>
    <property type="match status" value="1"/>
</dbReference>
<dbReference type="InterPro" id="IPR006070">
    <property type="entry name" value="Sua5-like_dom"/>
</dbReference>
<dbReference type="Pfam" id="PF01300">
    <property type="entry name" value="Sua5_yciO_yrdC"/>
    <property type="match status" value="1"/>
</dbReference>
<dbReference type="InterPro" id="IPR017968">
    <property type="entry name" value="Acylphosphatase_CS"/>
</dbReference>
<keyword evidence="6" id="KW-0863">Zinc-finger</keyword>
<evidence type="ECO:0000313" key="14">
    <source>
        <dbReference type="EMBL" id="EKY25976.1"/>
    </source>
</evidence>
<keyword evidence="15" id="KW-1185">Reference proteome</keyword>
<evidence type="ECO:0000256" key="10">
    <source>
        <dbReference type="PIRNR" id="PIRNR006256"/>
    </source>
</evidence>
<evidence type="ECO:0000256" key="5">
    <source>
        <dbReference type="ARBA" id="ARBA00022723"/>
    </source>
</evidence>
<dbReference type="PANTHER" id="PTHR42959:SF1">
    <property type="entry name" value="CARBAMOYLTRANSFERASE HYPF"/>
    <property type="match status" value="1"/>
</dbReference>
<keyword evidence="4" id="KW-0436">Ligase</keyword>
<dbReference type="Gene3D" id="3.30.110.120">
    <property type="match status" value="1"/>
</dbReference>
<protein>
    <recommendedName>
        <fullName evidence="10">Carbamoyltransferase</fullName>
        <ecNumber evidence="10">6.2.-.-</ecNumber>
    </recommendedName>
</protein>
<dbReference type="Gene3D" id="3.90.870.50">
    <property type="match status" value="1"/>
</dbReference>
<evidence type="ECO:0000256" key="4">
    <source>
        <dbReference type="ARBA" id="ARBA00022598"/>
    </source>
</evidence>
<dbReference type="eggNOG" id="COG0068">
    <property type="taxonomic scope" value="Bacteria"/>
</dbReference>
<dbReference type="Gene3D" id="3.30.420.40">
    <property type="match status" value="1"/>
</dbReference>
<comment type="caution">
    <text evidence="14">The sequence shown here is derived from an EMBL/GenBank/DDBJ whole genome shotgun (WGS) entry which is preliminary data.</text>
</comment>
<dbReference type="GO" id="GO:0016874">
    <property type="term" value="F:ligase activity"/>
    <property type="evidence" value="ECO:0007669"/>
    <property type="project" value="UniProtKB-UniRule"/>
</dbReference>
<dbReference type="STRING" id="545697.HMPREF0216_02291"/>
<keyword evidence="5" id="KW-0479">Metal-binding</keyword>
<organism evidence="14 15">
    <name type="scientific">Clostridium celatum DSM 1785</name>
    <dbReference type="NCBI Taxonomy" id="545697"/>
    <lineage>
        <taxon>Bacteria</taxon>
        <taxon>Bacillati</taxon>
        <taxon>Bacillota</taxon>
        <taxon>Clostridia</taxon>
        <taxon>Eubacteriales</taxon>
        <taxon>Clostridiaceae</taxon>
        <taxon>Clostridium</taxon>
    </lineage>
</organism>
<dbReference type="InterPro" id="IPR051060">
    <property type="entry name" value="Carbamoyltrans_HypF-like"/>
</dbReference>
<dbReference type="PIRSF" id="PIRSF006256">
    <property type="entry name" value="CMPcnvr_hdrg_mat"/>
    <property type="match status" value="1"/>
</dbReference>
<accession>L1QDF4</accession>
<sequence length="763" mass="86949">MSIKRKFIEINGIVQGVGFRPFIYNLAIKSNLNGWVNNTAMGVLIDAEGDNRSLDVFINNIKNNPPPLSKINKIIVKEKKVINYKEFTIKESNNSTKPTTYISPDYSICDKCKEDIFDKKNIRYRYAFTNCTNCGPRFTITKSLPYDRDSTTMNEFIMCDNCKKEYENPLNRRFHAQPNGCKECGPRVWLSNKTGEELTLNSNYVMSEAIDFLKKGKILAVKGLGGFNLVCDGTNENTIKLLREKKGRPRKPLAIMMKDVETVKKYCILTNKEEEILTSNKRPILLLKKLPDFKLPENLAPNNKRVGVMLPYTPLHYLLFENGINVLVVTSANISGEPMIYKNEDALNKLNHIVDYYLMHNREIYMPIDDSVSIFLENKERVIRSGRGYSPTAINIKTKNEILALGAELKNTISLSNKKDIFISEYIGDLQNVSTINLLENIIEHFTKIYEIAPKTIVYDIHPDFNYKNIEIEKKIYISDSLDNTFKKIEVQHHHSHIVSCLAENNANEKVIGVAFDGTGYGLDKKIWGGEFLICNKKSFQRVAHLGYFNLPGGESAIKEPWKIAISLLYKVFNEDYEKYIPTHLRQNDYKTIKKMIDKNINSPETSSIGRLFDGISSLIGFNSNISFEGEAAIYLQNISNDSITESYTYSIKTINSLYILDFDNIIKGIIKDINNNLAVSIISKKFHNTIINATIEIILILRKDYNINSVALSGGVFQNEILFTGIIDVLEKNNFNIYTHRNIPCNDSGISFGQLIIANENL</sequence>
<keyword evidence="7" id="KW-0862">Zinc</keyword>
<feature type="domain" description="YrdC-like" evidence="13">
    <location>
        <begin position="203"/>
        <end position="388"/>
    </location>
</feature>
<dbReference type="GO" id="GO:0051604">
    <property type="term" value="P:protein maturation"/>
    <property type="evidence" value="ECO:0007669"/>
    <property type="project" value="TreeGrafter"/>
</dbReference>
<dbReference type="FunFam" id="3.30.420.40:FF:000124">
    <property type="entry name" value="Carbamoyltransferase HypF"/>
    <property type="match status" value="1"/>
</dbReference>
<dbReference type="PROSITE" id="PS00150">
    <property type="entry name" value="ACYLPHOSPHATASE_1"/>
    <property type="match status" value="1"/>
</dbReference>
<dbReference type="InterPro" id="IPR055128">
    <property type="entry name" value="HypF_C_2"/>
</dbReference>
<comment type="catalytic activity">
    <reaction evidence="9">
        <text>C-terminal L-cysteinyl-[HypE protein] + carbamoyl phosphate + ATP + H2O = C-terminal S-carboxamide-L-cysteinyl-[HypE protein] + AMP + phosphate + diphosphate + H(+)</text>
        <dbReference type="Rhea" id="RHEA:55636"/>
        <dbReference type="Rhea" id="RHEA-COMP:14247"/>
        <dbReference type="Rhea" id="RHEA-COMP:14392"/>
        <dbReference type="ChEBI" id="CHEBI:15377"/>
        <dbReference type="ChEBI" id="CHEBI:15378"/>
        <dbReference type="ChEBI" id="CHEBI:30616"/>
        <dbReference type="ChEBI" id="CHEBI:33019"/>
        <dbReference type="ChEBI" id="CHEBI:43474"/>
        <dbReference type="ChEBI" id="CHEBI:58228"/>
        <dbReference type="ChEBI" id="CHEBI:76913"/>
        <dbReference type="ChEBI" id="CHEBI:139126"/>
        <dbReference type="ChEBI" id="CHEBI:456215"/>
    </reaction>
</comment>
<dbReference type="EC" id="6.2.-.-" evidence="10"/>
<evidence type="ECO:0000256" key="11">
    <source>
        <dbReference type="PROSITE-ProRule" id="PRU00520"/>
    </source>
</evidence>
<dbReference type="GO" id="GO:0016743">
    <property type="term" value="F:carboxyl- or carbamoyltransferase activity"/>
    <property type="evidence" value="ECO:0007669"/>
    <property type="project" value="UniProtKB-UniRule"/>
</dbReference>
<dbReference type="GO" id="GO:0003998">
    <property type="term" value="F:acylphosphatase activity"/>
    <property type="evidence" value="ECO:0007669"/>
    <property type="project" value="UniProtKB-EC"/>
</dbReference>
<feature type="domain" description="Acylphosphatase-like" evidence="12">
    <location>
        <begin position="5"/>
        <end position="91"/>
    </location>
</feature>
<dbReference type="InterPro" id="IPR017945">
    <property type="entry name" value="DHBP_synth_RibB-like_a/b_dom"/>
</dbReference>
<dbReference type="SUPFAM" id="SSF55821">
    <property type="entry name" value="YrdC/RibB"/>
    <property type="match status" value="1"/>
</dbReference>
<dbReference type="PANTHER" id="PTHR42959">
    <property type="entry name" value="CARBAMOYLTRANSFERASE"/>
    <property type="match status" value="1"/>
</dbReference>
<dbReference type="InterPro" id="IPR041440">
    <property type="entry name" value="HypF_C"/>
</dbReference>
<proteinExistence type="inferred from homology"/>
<comment type="similarity">
    <text evidence="3 10">Belongs to the carbamoyltransferase HypF family.</text>
</comment>
<dbReference type="Gene3D" id="3.30.420.360">
    <property type="match status" value="1"/>
</dbReference>
<dbReference type="Pfam" id="PF17788">
    <property type="entry name" value="HypF_C"/>
    <property type="match status" value="1"/>
</dbReference>
<dbReference type="UniPathway" id="UPA00335"/>
<dbReference type="InterPro" id="IPR001792">
    <property type="entry name" value="Acylphosphatase-like_dom"/>
</dbReference>
<dbReference type="Pfam" id="PF00708">
    <property type="entry name" value="Acylphosphatase"/>
    <property type="match status" value="1"/>
</dbReference>
<comment type="pathway">
    <text evidence="1">Protein modification; [NiFe] hydrogenase maturation.</text>
</comment>
<dbReference type="AlphaFoldDB" id="L1QDF4"/>
<dbReference type="GO" id="GO:0003725">
    <property type="term" value="F:double-stranded RNA binding"/>
    <property type="evidence" value="ECO:0007669"/>
    <property type="project" value="InterPro"/>
</dbReference>
<evidence type="ECO:0000313" key="15">
    <source>
        <dbReference type="Proteomes" id="UP000010420"/>
    </source>
</evidence>
<gene>
    <name evidence="14" type="ORF">HMPREF0216_02291</name>
</gene>
<reference evidence="14 15" key="1">
    <citation type="submission" date="2012-05" db="EMBL/GenBank/DDBJ databases">
        <authorList>
            <person name="Weinstock G."/>
            <person name="Sodergren E."/>
            <person name="Lobos E.A."/>
            <person name="Fulton L."/>
            <person name="Fulton R."/>
            <person name="Courtney L."/>
            <person name="Fronick C."/>
            <person name="O'Laughlin M."/>
            <person name="Godfrey J."/>
            <person name="Wilson R.M."/>
            <person name="Miner T."/>
            <person name="Farmer C."/>
            <person name="Delehaunty K."/>
            <person name="Cordes M."/>
            <person name="Minx P."/>
            <person name="Tomlinson C."/>
            <person name="Chen J."/>
            <person name="Wollam A."/>
            <person name="Pepin K.H."/>
            <person name="Bhonagiri V."/>
            <person name="Zhang X."/>
            <person name="Suruliraj S."/>
            <person name="Warren W."/>
            <person name="Mitreva M."/>
            <person name="Mardis E.R."/>
            <person name="Wilson R.K."/>
        </authorList>
    </citation>
    <scope>NUCLEOTIDE SEQUENCE [LARGE SCALE GENOMIC DNA]</scope>
    <source>
        <strain evidence="14 15">DSM 1785</strain>
    </source>
</reference>
<evidence type="ECO:0000259" key="12">
    <source>
        <dbReference type="PROSITE" id="PS51160"/>
    </source>
</evidence>
<dbReference type="HOGENOM" id="CLU_009164_0_0_9"/>
<name>L1QDF4_9CLOT</name>
<feature type="active site" evidence="11">
    <location>
        <position position="20"/>
    </location>
</feature>
<dbReference type="InterPro" id="IPR004421">
    <property type="entry name" value="Carbamoyltransferase_HypF"/>
</dbReference>
<keyword evidence="11" id="KW-0378">Hydrolase</keyword>
<feature type="active site" evidence="11">
    <location>
        <position position="38"/>
    </location>
</feature>
<comment type="similarity">
    <text evidence="2">Belongs to the acylphosphatase family.</text>
</comment>
<evidence type="ECO:0000256" key="1">
    <source>
        <dbReference type="ARBA" id="ARBA00004711"/>
    </source>
</evidence>
<dbReference type="RefSeq" id="WP_005214055.1">
    <property type="nucleotide sequence ID" value="NZ_KB291653.1"/>
</dbReference>
<dbReference type="OrthoDB" id="9808093at2"/>
<dbReference type="Pfam" id="PF22521">
    <property type="entry name" value="HypF_C_2"/>
    <property type="match status" value="1"/>
</dbReference>
<dbReference type="Pfam" id="PF07503">
    <property type="entry name" value="zf-HYPF"/>
    <property type="match status" value="2"/>
</dbReference>
<dbReference type="PROSITE" id="PS51163">
    <property type="entry name" value="YRDC"/>
    <property type="match status" value="1"/>
</dbReference>
<dbReference type="EMBL" id="AMEZ01000062">
    <property type="protein sequence ID" value="EKY25976.1"/>
    <property type="molecule type" value="Genomic_DNA"/>
</dbReference>
<comment type="catalytic activity">
    <reaction evidence="8 11">
        <text>an acyl phosphate + H2O = a carboxylate + phosphate + H(+)</text>
        <dbReference type="Rhea" id="RHEA:14965"/>
        <dbReference type="ChEBI" id="CHEBI:15377"/>
        <dbReference type="ChEBI" id="CHEBI:15378"/>
        <dbReference type="ChEBI" id="CHEBI:29067"/>
        <dbReference type="ChEBI" id="CHEBI:43474"/>
        <dbReference type="ChEBI" id="CHEBI:59918"/>
        <dbReference type="EC" id="3.6.1.7"/>
    </reaction>
</comment>
<evidence type="ECO:0000256" key="6">
    <source>
        <dbReference type="ARBA" id="ARBA00022771"/>
    </source>
</evidence>
<dbReference type="Proteomes" id="UP000010420">
    <property type="component" value="Unassembled WGS sequence"/>
</dbReference>
<evidence type="ECO:0000256" key="2">
    <source>
        <dbReference type="ARBA" id="ARBA00005614"/>
    </source>
</evidence>
<evidence type="ECO:0000256" key="3">
    <source>
        <dbReference type="ARBA" id="ARBA00008097"/>
    </source>
</evidence>
<evidence type="ECO:0000256" key="8">
    <source>
        <dbReference type="ARBA" id="ARBA00047645"/>
    </source>
</evidence>
<dbReference type="PATRIC" id="fig|545697.3.peg.2253"/>
<keyword evidence="14" id="KW-0808">Transferase</keyword>
<dbReference type="InterPro" id="IPR011125">
    <property type="entry name" value="Znf_HypF"/>
</dbReference>
<dbReference type="PROSITE" id="PS51160">
    <property type="entry name" value="ACYLPHOSPHATASE_3"/>
    <property type="match status" value="1"/>
</dbReference>
<dbReference type="SUPFAM" id="SSF54975">
    <property type="entry name" value="Acylphosphatase/BLUF domain-like"/>
    <property type="match status" value="1"/>
</dbReference>
<dbReference type="NCBIfam" id="TIGR00143">
    <property type="entry name" value="hypF"/>
    <property type="match status" value="1"/>
</dbReference>
<evidence type="ECO:0000256" key="7">
    <source>
        <dbReference type="ARBA" id="ARBA00022833"/>
    </source>
</evidence>
<evidence type="ECO:0000256" key="9">
    <source>
        <dbReference type="ARBA" id="ARBA00048220"/>
    </source>
</evidence>
<evidence type="ECO:0000259" key="13">
    <source>
        <dbReference type="PROSITE" id="PS51163"/>
    </source>
</evidence>